<dbReference type="GO" id="GO:0012505">
    <property type="term" value="C:endomembrane system"/>
    <property type="evidence" value="ECO:0007669"/>
    <property type="project" value="UniProtKB-SubCell"/>
</dbReference>
<feature type="transmembrane region" description="Helical" evidence="5">
    <location>
        <begin position="238"/>
        <end position="265"/>
    </location>
</feature>
<gene>
    <name evidence="7" type="ORF">SAMN04487950_1038</name>
</gene>
<dbReference type="PANTHER" id="PTHR39535:SF2">
    <property type="entry name" value="HTTM DOMAIN-CONTAINING PROTEIN"/>
    <property type="match status" value="1"/>
</dbReference>
<evidence type="ECO:0000256" key="4">
    <source>
        <dbReference type="ARBA" id="ARBA00023136"/>
    </source>
</evidence>
<name>A0A1I4C8X4_9EURY</name>
<evidence type="ECO:0000313" key="7">
    <source>
        <dbReference type="EMBL" id="SFK77624.1"/>
    </source>
</evidence>
<evidence type="ECO:0000313" key="8">
    <source>
        <dbReference type="Proteomes" id="UP000199607"/>
    </source>
</evidence>
<dbReference type="Proteomes" id="UP000199607">
    <property type="component" value="Unassembled WGS sequence"/>
</dbReference>
<dbReference type="InterPro" id="IPR052964">
    <property type="entry name" value="Sporulation_signal_mat"/>
</dbReference>
<dbReference type="RefSeq" id="WP_089866560.1">
    <property type="nucleotide sequence ID" value="NZ_FOTC01000001.1"/>
</dbReference>
<keyword evidence="2 5" id="KW-0812">Transmembrane</keyword>
<comment type="subcellular location">
    <subcellularLocation>
        <location evidence="1">Endomembrane system</location>
        <topology evidence="1">Multi-pass membrane protein</topology>
    </subcellularLocation>
</comment>
<evidence type="ECO:0000259" key="6">
    <source>
        <dbReference type="SMART" id="SM00752"/>
    </source>
</evidence>
<sequence>MSRSVGPTVLARGREAVARRVGVDVRALAVFRFSLGLLLLLDLLLRSRNLVAFYTDAGTLPRSLLAAEYPTFAELSLHALSGVAWWQGLLFVVAGVLALSLLVGYRTKTTLLLSWLLLVSLHARNPLVLNGGDSLLRRLLFWGLFLPLGRRWSLDSLRRERREEADRITTNRVATVASAALLTQVVLVYATNAIIKLRGEYWRDGSAIVRVFSLDQMVVFLGDVLAGYPEVLHVFGELWLVMVVASPLLLVLTGRARGAFAALFVGMHLGMLSTMKLGIFPLVSVVALLAFFPPSLWQTVESRVVDPLRRRDRVARGMTRLDGLLPAVSTESVHARVGRLRALTARLVPAVVTVLLALILVWNAMSVGVVATPDVVESNVEPGQFTWNMFAPGPLSVDGWFVVPGRLDSGERVDAFRRAPVDWEKPADVDKTYPSARWRKYLQDVRWSGDDDVRRGFASYLCHRWNTNHDDELQSLTVSYVQQPTRLDGPEPTERVTLFEHTCSA</sequence>
<dbReference type="InterPro" id="IPR011020">
    <property type="entry name" value="HTTM-like"/>
</dbReference>
<dbReference type="Pfam" id="PF05090">
    <property type="entry name" value="HTTM"/>
    <property type="match status" value="1"/>
</dbReference>
<dbReference type="SMART" id="SM00752">
    <property type="entry name" value="HTTM"/>
    <property type="match status" value="1"/>
</dbReference>
<organism evidence="7 8">
    <name type="scientific">Halogranum rubrum</name>
    <dbReference type="NCBI Taxonomy" id="553466"/>
    <lineage>
        <taxon>Archaea</taxon>
        <taxon>Methanobacteriati</taxon>
        <taxon>Methanobacteriota</taxon>
        <taxon>Stenosarchaea group</taxon>
        <taxon>Halobacteria</taxon>
        <taxon>Halobacteriales</taxon>
        <taxon>Haloferacaceae</taxon>
    </lineage>
</organism>
<reference evidence="8" key="1">
    <citation type="submission" date="2016-10" db="EMBL/GenBank/DDBJ databases">
        <authorList>
            <person name="Varghese N."/>
            <person name="Submissions S."/>
        </authorList>
    </citation>
    <scope>NUCLEOTIDE SEQUENCE [LARGE SCALE GENOMIC DNA]</scope>
    <source>
        <strain evidence="8">CGMCC 1.7738</strain>
    </source>
</reference>
<dbReference type="AlphaFoldDB" id="A0A1I4C8X4"/>
<dbReference type="PANTHER" id="PTHR39535">
    <property type="entry name" value="SPORULATION-DELAYING PROTEIN SDPB"/>
    <property type="match status" value="1"/>
</dbReference>
<evidence type="ECO:0000256" key="1">
    <source>
        <dbReference type="ARBA" id="ARBA00004127"/>
    </source>
</evidence>
<dbReference type="EMBL" id="FOTC01000001">
    <property type="protein sequence ID" value="SFK77624.1"/>
    <property type="molecule type" value="Genomic_DNA"/>
</dbReference>
<keyword evidence="3 5" id="KW-1133">Transmembrane helix</keyword>
<feature type="transmembrane region" description="Helical" evidence="5">
    <location>
        <begin position="173"/>
        <end position="195"/>
    </location>
</feature>
<accession>A0A1I4C8X4</accession>
<evidence type="ECO:0000256" key="5">
    <source>
        <dbReference type="SAM" id="Phobius"/>
    </source>
</evidence>
<protein>
    <submittedName>
        <fullName evidence="7">Vitamin K-dependent gamma-carboxylase</fullName>
    </submittedName>
</protein>
<proteinExistence type="predicted"/>
<evidence type="ECO:0000256" key="3">
    <source>
        <dbReference type="ARBA" id="ARBA00022989"/>
    </source>
</evidence>
<keyword evidence="4 5" id="KW-0472">Membrane</keyword>
<dbReference type="STRING" id="553466.SAMN04487950_1038"/>
<feature type="transmembrane region" description="Helical" evidence="5">
    <location>
        <begin position="84"/>
        <end position="103"/>
    </location>
</feature>
<feature type="transmembrane region" description="Helical" evidence="5">
    <location>
        <begin position="343"/>
        <end position="365"/>
    </location>
</feature>
<dbReference type="InterPro" id="IPR053934">
    <property type="entry name" value="HTTM_dom"/>
</dbReference>
<evidence type="ECO:0000256" key="2">
    <source>
        <dbReference type="ARBA" id="ARBA00022692"/>
    </source>
</evidence>
<feature type="transmembrane region" description="Helical" evidence="5">
    <location>
        <begin position="21"/>
        <end position="41"/>
    </location>
</feature>
<keyword evidence="8" id="KW-1185">Reference proteome</keyword>
<feature type="domain" description="HTTM-like" evidence="6">
    <location>
        <begin position="20"/>
        <end position="296"/>
    </location>
</feature>